<dbReference type="InterPro" id="IPR006427">
    <property type="entry name" value="Portal_HK97"/>
</dbReference>
<dbReference type="InterPro" id="IPR006944">
    <property type="entry name" value="Phage/GTA_portal"/>
</dbReference>
<evidence type="ECO:0000313" key="3">
    <source>
        <dbReference type="Proteomes" id="UP000095141"/>
    </source>
</evidence>
<evidence type="ECO:0000256" key="1">
    <source>
        <dbReference type="SAM" id="MobiDB-lite"/>
    </source>
</evidence>
<protein>
    <submittedName>
        <fullName evidence="2">Phage portal protein</fullName>
    </submittedName>
</protein>
<dbReference type="Pfam" id="PF04860">
    <property type="entry name" value="Phage_portal"/>
    <property type="match status" value="1"/>
</dbReference>
<dbReference type="Proteomes" id="UP000095141">
    <property type="component" value="Unassembled WGS sequence"/>
</dbReference>
<reference evidence="2 3" key="1">
    <citation type="submission" date="2016-08" db="EMBL/GenBank/DDBJ databases">
        <title>Probiotic bacterium isolated from chicken gut.</title>
        <authorList>
            <person name="Levy J.L."/>
            <person name="Hassan H.M."/>
            <person name="Mendoza M.A."/>
        </authorList>
    </citation>
    <scope>NUCLEOTIDE SEQUENCE [LARGE SCALE GENOMIC DNA]</scope>
    <source>
        <strain evidence="2 3">P43</strain>
    </source>
</reference>
<gene>
    <name evidence="2" type="ORF">BFD03_01065</name>
</gene>
<dbReference type="RefSeq" id="WP_066035347.1">
    <property type="nucleotide sequence ID" value="NZ_CP136906.1"/>
</dbReference>
<feature type="compositionally biased region" description="Low complexity" evidence="1">
    <location>
        <begin position="370"/>
        <end position="379"/>
    </location>
</feature>
<evidence type="ECO:0000313" key="2">
    <source>
        <dbReference type="EMBL" id="OCX50151.1"/>
    </source>
</evidence>
<sequence length="400" mass="43716">MPLFNQKVSPGLSISDNTDILHFLNPDNSDKYVDASTALKNSDIYSIVFQLSADLANGILRADMPRAQGIISNPTQTSNAHGFWQSMYAQLLLGGECFAYRWRNNNGTDMTWEYLRPSQVTPFLLEDGSGLIYNINFDEPEVGVKQAVPQSDLIHIRLLSQNGGKTGISPLSALANELQIKDQSNKLTLSALGRSVVAPGILTIKHGGLLSDEEKASRSRKFLKQTSSSQNGPIVIDDLEEYTPLEVKSNVAQLLNQVTWTSAQIAKVYGVSDSIINGQGDQQSSIQMMGNAYVKSLARFAKPIVAELNNKLSANITLDLRSAIDPLGDNYASTIANLQKNGTLGDNQAAWLLQQAGYLPEDLPEKEKPTTQVQPVQVVSPDNQLKGGEDDDNEDSENHR</sequence>
<feature type="region of interest" description="Disordered" evidence="1">
    <location>
        <begin position="361"/>
        <end position="400"/>
    </location>
</feature>
<proteinExistence type="predicted"/>
<accession>A0A1C2GFB9</accession>
<dbReference type="EMBL" id="MCNS01000001">
    <property type="protein sequence ID" value="OCX50151.1"/>
    <property type="molecule type" value="Genomic_DNA"/>
</dbReference>
<comment type="caution">
    <text evidence="2">The sequence shown here is derived from an EMBL/GenBank/DDBJ whole genome shotgun (WGS) entry which is preliminary data.</text>
</comment>
<dbReference type="NCBIfam" id="TIGR01537">
    <property type="entry name" value="portal_HK97"/>
    <property type="match status" value="1"/>
</dbReference>
<feature type="compositionally biased region" description="Acidic residues" evidence="1">
    <location>
        <begin position="389"/>
        <end position="400"/>
    </location>
</feature>
<name>A0A1C2GFB9_LIMRT</name>
<dbReference type="AlphaFoldDB" id="A0A1C2GFB9"/>
<organism evidence="2 3">
    <name type="scientific">Limosilactobacillus reuteri</name>
    <name type="common">Lactobacillus reuteri</name>
    <dbReference type="NCBI Taxonomy" id="1598"/>
    <lineage>
        <taxon>Bacteria</taxon>
        <taxon>Bacillati</taxon>
        <taxon>Bacillota</taxon>
        <taxon>Bacilli</taxon>
        <taxon>Lactobacillales</taxon>
        <taxon>Lactobacillaceae</taxon>
        <taxon>Limosilactobacillus</taxon>
    </lineage>
</organism>